<feature type="domain" description="TonB-dependent receptor-like beta-barrel" evidence="15">
    <location>
        <begin position="287"/>
        <end position="647"/>
    </location>
</feature>
<comment type="subcellular location">
    <subcellularLocation>
        <location evidence="1 11">Cell outer membrane</location>
        <topology evidence="1 11">Multi-pass membrane protein</topology>
    </subcellularLocation>
</comment>
<dbReference type="InterPro" id="IPR039426">
    <property type="entry name" value="TonB-dep_rcpt-like"/>
</dbReference>
<comment type="similarity">
    <text evidence="2 11 13">Belongs to the TonB-dependent receptor family.</text>
</comment>
<evidence type="ECO:0000256" key="6">
    <source>
        <dbReference type="ARBA" id="ARBA00022729"/>
    </source>
</evidence>
<dbReference type="RefSeq" id="WP_083426618.1">
    <property type="nucleotide sequence ID" value="NZ_CP031252.1"/>
</dbReference>
<dbReference type="GO" id="GO:0044718">
    <property type="term" value="P:siderophore transmembrane transport"/>
    <property type="evidence" value="ECO:0007669"/>
    <property type="project" value="TreeGrafter"/>
</dbReference>
<dbReference type="InterPro" id="IPR010917">
    <property type="entry name" value="TonB_rcpt_CS"/>
</dbReference>
<feature type="short sequence motif" description="TonB C-terminal box" evidence="12">
    <location>
        <begin position="665"/>
        <end position="682"/>
    </location>
</feature>
<keyword evidence="8 11" id="KW-0472">Membrane</keyword>
<protein>
    <submittedName>
        <fullName evidence="17">Iron-regulated outer membrane protein FetA</fullName>
    </submittedName>
</protein>
<sequence>MSMKIVFPSQFSLSLITLALSSSFAHANNVEPATETHDALPSVTVKGADLSTHRIRTQKLDETTATDMKSVLFNEPSVSFGGGNGTSQWMTIRGMGQDQIDVKVDNTYSDTQLFHHNGRFLFDPALVKVIAVQKGTGSASAGIGATSGAIVAETVDAKDLLREGQNIGFKLNAGVSSNKGHNQGFSVYGQAGGFDALFAANWVNKRDYKPGKGYKGLDGSETVHNSALGQRGLLGKISYNFNENHRLILSHRQEKTYGTRALREEFDFSQSCKTRGRNGPIIYRPDGTCEPNTANNAPRYRTLTQNTTNLEYRGADMGFISKAKANVYWKNVTRDEASGQQYELDAKVRTTGANVNLDSRLFDKHTLKYGLNWRHQKAIPKELGNGVSNEKKTDTGLYLEGIWDIEPVTLTTGLRYDHFGVTFSDGRKITGSNINPSIGAIYDITPQLSVNASLNYATRSPRLTEVALSGGDVRHAADNLKAEKSRNAEVGIKYNLNQALSVNASYFNQEIKDIQAVRNGIYYNGGKLKNSGYEASTAYSMSGLTARVGVAYNKPKLDGASLDSIVTAIPMGRTWTAGLSYRFDNPNLELGWRGRYVQRSSYATNTDQRGSGGSNVNRPGYGVNDIYANWKPTGKDDLNINLSVNNVGNKLYKPHSQRSSSINGSSLPETGRDFRLGVNYRF</sequence>
<evidence type="ECO:0000256" key="2">
    <source>
        <dbReference type="ARBA" id="ARBA00009810"/>
    </source>
</evidence>
<proteinExistence type="inferred from homology"/>
<evidence type="ECO:0000256" key="8">
    <source>
        <dbReference type="ARBA" id="ARBA00023136"/>
    </source>
</evidence>
<evidence type="ECO:0000259" key="15">
    <source>
        <dbReference type="Pfam" id="PF00593"/>
    </source>
</evidence>
<feature type="chain" id="PRO_5017045391" evidence="14">
    <location>
        <begin position="28"/>
        <end position="682"/>
    </location>
</feature>
<keyword evidence="5 11" id="KW-0812">Transmembrane</keyword>
<evidence type="ECO:0000256" key="4">
    <source>
        <dbReference type="ARBA" id="ARBA00022452"/>
    </source>
</evidence>
<evidence type="ECO:0000256" key="12">
    <source>
        <dbReference type="PROSITE-ProRule" id="PRU10144"/>
    </source>
</evidence>
<evidence type="ECO:0000313" key="18">
    <source>
        <dbReference type="Proteomes" id="UP000254927"/>
    </source>
</evidence>
<dbReference type="PROSITE" id="PS52016">
    <property type="entry name" value="TONB_DEPENDENT_REC_3"/>
    <property type="match status" value="1"/>
</dbReference>
<gene>
    <name evidence="17" type="primary">fetA</name>
    <name evidence="17" type="ORF">NCTC10660_00519</name>
</gene>
<dbReference type="EMBL" id="UGQW01000002">
    <property type="protein sequence ID" value="STZ67050.1"/>
    <property type="molecule type" value="Genomic_DNA"/>
</dbReference>
<evidence type="ECO:0000256" key="3">
    <source>
        <dbReference type="ARBA" id="ARBA00022448"/>
    </source>
</evidence>
<dbReference type="GeneID" id="93351528"/>
<evidence type="ECO:0000256" key="5">
    <source>
        <dbReference type="ARBA" id="ARBA00022692"/>
    </source>
</evidence>
<dbReference type="GO" id="GO:0009279">
    <property type="term" value="C:cell outer membrane"/>
    <property type="evidence" value="ECO:0007669"/>
    <property type="project" value="UniProtKB-SubCell"/>
</dbReference>
<evidence type="ECO:0000256" key="10">
    <source>
        <dbReference type="ARBA" id="ARBA00023237"/>
    </source>
</evidence>
<keyword evidence="9" id="KW-0675">Receptor</keyword>
<feature type="signal peptide" evidence="14">
    <location>
        <begin position="1"/>
        <end position="27"/>
    </location>
</feature>
<dbReference type="InterPro" id="IPR036942">
    <property type="entry name" value="Beta-barrel_TonB_sf"/>
</dbReference>
<evidence type="ECO:0000256" key="14">
    <source>
        <dbReference type="SAM" id="SignalP"/>
    </source>
</evidence>
<dbReference type="InterPro" id="IPR012910">
    <property type="entry name" value="Plug_dom"/>
</dbReference>
<evidence type="ECO:0000256" key="11">
    <source>
        <dbReference type="PROSITE-ProRule" id="PRU01360"/>
    </source>
</evidence>
<dbReference type="AlphaFoldDB" id="A0A378TY05"/>
<evidence type="ECO:0000256" key="1">
    <source>
        <dbReference type="ARBA" id="ARBA00004571"/>
    </source>
</evidence>
<dbReference type="Gene3D" id="2.40.170.20">
    <property type="entry name" value="TonB-dependent receptor, beta-barrel domain"/>
    <property type="match status" value="1"/>
</dbReference>
<evidence type="ECO:0000256" key="13">
    <source>
        <dbReference type="RuleBase" id="RU003357"/>
    </source>
</evidence>
<dbReference type="SUPFAM" id="SSF56935">
    <property type="entry name" value="Porins"/>
    <property type="match status" value="1"/>
</dbReference>
<keyword evidence="7 13" id="KW-0798">TonB box</keyword>
<evidence type="ECO:0000259" key="16">
    <source>
        <dbReference type="Pfam" id="PF07715"/>
    </source>
</evidence>
<dbReference type="PANTHER" id="PTHR30069:SF41">
    <property type="entry name" value="HEME_HEMOPEXIN UTILIZATION PROTEIN C"/>
    <property type="match status" value="1"/>
</dbReference>
<name>A0A378TY05_NEIEL</name>
<keyword evidence="4 11" id="KW-1134">Transmembrane beta strand</keyword>
<reference evidence="17 18" key="1">
    <citation type="submission" date="2018-06" db="EMBL/GenBank/DDBJ databases">
        <authorList>
            <consortium name="Pathogen Informatics"/>
            <person name="Doyle S."/>
        </authorList>
    </citation>
    <scope>NUCLEOTIDE SEQUENCE [LARGE SCALE GENOMIC DNA]</scope>
    <source>
        <strain evidence="17 18">NCTC10660</strain>
    </source>
</reference>
<dbReference type="CDD" id="cd01347">
    <property type="entry name" value="ligand_gated_channel"/>
    <property type="match status" value="1"/>
</dbReference>
<dbReference type="InterPro" id="IPR000531">
    <property type="entry name" value="Beta-barrel_TonB"/>
</dbReference>
<keyword evidence="3 11" id="KW-0813">Transport</keyword>
<evidence type="ECO:0000256" key="9">
    <source>
        <dbReference type="ARBA" id="ARBA00023170"/>
    </source>
</evidence>
<dbReference type="PANTHER" id="PTHR30069">
    <property type="entry name" value="TONB-DEPENDENT OUTER MEMBRANE RECEPTOR"/>
    <property type="match status" value="1"/>
</dbReference>
<feature type="domain" description="TonB-dependent receptor plug" evidence="16">
    <location>
        <begin position="51"/>
        <end position="149"/>
    </location>
</feature>
<dbReference type="Pfam" id="PF07715">
    <property type="entry name" value="Plug"/>
    <property type="match status" value="1"/>
</dbReference>
<dbReference type="PROSITE" id="PS01156">
    <property type="entry name" value="TONB_DEPENDENT_REC_2"/>
    <property type="match status" value="1"/>
</dbReference>
<evidence type="ECO:0000256" key="7">
    <source>
        <dbReference type="ARBA" id="ARBA00023077"/>
    </source>
</evidence>
<dbReference type="GO" id="GO:0015344">
    <property type="term" value="F:siderophore uptake transmembrane transporter activity"/>
    <property type="evidence" value="ECO:0007669"/>
    <property type="project" value="TreeGrafter"/>
</dbReference>
<keyword evidence="6 14" id="KW-0732">Signal</keyword>
<keyword evidence="10 11" id="KW-0998">Cell outer membrane</keyword>
<accession>A0A378TY05</accession>
<dbReference type="Pfam" id="PF00593">
    <property type="entry name" value="TonB_dep_Rec_b-barrel"/>
    <property type="match status" value="1"/>
</dbReference>
<dbReference type="Proteomes" id="UP000254927">
    <property type="component" value="Unassembled WGS sequence"/>
</dbReference>
<organism evidence="17 18">
    <name type="scientific">Neisseria elongata</name>
    <dbReference type="NCBI Taxonomy" id="495"/>
    <lineage>
        <taxon>Bacteria</taxon>
        <taxon>Pseudomonadati</taxon>
        <taxon>Pseudomonadota</taxon>
        <taxon>Betaproteobacteria</taxon>
        <taxon>Neisseriales</taxon>
        <taxon>Neisseriaceae</taxon>
        <taxon>Neisseria</taxon>
    </lineage>
</organism>
<dbReference type="InterPro" id="IPR037066">
    <property type="entry name" value="Plug_dom_sf"/>
</dbReference>
<evidence type="ECO:0000313" key="17">
    <source>
        <dbReference type="EMBL" id="STZ67050.1"/>
    </source>
</evidence>
<dbReference type="Gene3D" id="2.170.130.10">
    <property type="entry name" value="TonB-dependent receptor, plug domain"/>
    <property type="match status" value="1"/>
</dbReference>